<comment type="caution">
    <text evidence="1">The sequence shown here is derived from an EMBL/GenBank/DDBJ whole genome shotgun (WGS) entry which is preliminary data.</text>
</comment>
<dbReference type="AlphaFoldDB" id="A0A523BDN3"/>
<reference evidence="1 2" key="1">
    <citation type="journal article" date="2019" name="Nat. Microbiol.">
        <title>Expanding anaerobic alkane metabolism in the domain of Archaea.</title>
        <authorList>
            <person name="Wang Y."/>
            <person name="Wegener G."/>
            <person name="Hou J."/>
            <person name="Wang F."/>
            <person name="Xiao X."/>
        </authorList>
    </citation>
    <scope>NUCLEOTIDE SEQUENCE [LARGE SCALE GENOMIC DNA]</scope>
    <source>
        <strain evidence="1">WYZ-LMO10</strain>
    </source>
</reference>
<gene>
    <name evidence="1" type="ORF">DSO08_03160</name>
</gene>
<name>A0A523BDN3_9CREN</name>
<accession>A0A523BDN3</accession>
<proteinExistence type="predicted"/>
<organism evidence="1 2">
    <name type="scientific">Thermoproteota archaeon</name>
    <dbReference type="NCBI Taxonomy" id="2056631"/>
    <lineage>
        <taxon>Archaea</taxon>
        <taxon>Thermoproteota</taxon>
    </lineage>
</organism>
<dbReference type="EMBL" id="QNVH01000023">
    <property type="protein sequence ID" value="TDA39048.1"/>
    <property type="molecule type" value="Genomic_DNA"/>
</dbReference>
<evidence type="ECO:0000313" key="1">
    <source>
        <dbReference type="EMBL" id="TDA39048.1"/>
    </source>
</evidence>
<dbReference type="Proteomes" id="UP000315399">
    <property type="component" value="Unassembled WGS sequence"/>
</dbReference>
<sequence length="96" mass="10838">MGGFAGEISKVLKDRPFEQVALQSLTEIFGENNIQSLVFHIGGEVTFKDPELFEKKIRALFKDGAELILNHIMYNALRTAVPEKETVQNQFLRGKS</sequence>
<evidence type="ECO:0000313" key="2">
    <source>
        <dbReference type="Proteomes" id="UP000315399"/>
    </source>
</evidence>
<protein>
    <submittedName>
        <fullName evidence="1">Uncharacterized protein</fullName>
    </submittedName>
</protein>